<accession>A0A0C2D0M7</accession>
<dbReference type="AlphaFoldDB" id="A0A0C2D0M7"/>
<comment type="caution">
    <text evidence="1">The sequence shown here is derived from an EMBL/GenBank/DDBJ whole genome shotgun (WGS) entry which is preliminary data.</text>
</comment>
<proteinExistence type="predicted"/>
<sequence length="40" mass="4413">MFSARARASRPLADALSQAYWGEFAVDRGPVHSPELNPQL</sequence>
<dbReference type="EMBL" id="JMCC02000054">
    <property type="protein sequence ID" value="KIG15405.1"/>
    <property type="molecule type" value="Genomic_DNA"/>
</dbReference>
<evidence type="ECO:0000313" key="1">
    <source>
        <dbReference type="EMBL" id="KIG15405.1"/>
    </source>
</evidence>
<dbReference type="Proteomes" id="UP000031599">
    <property type="component" value="Unassembled WGS sequence"/>
</dbReference>
<gene>
    <name evidence="1" type="ORF">DB30_05601</name>
</gene>
<organism evidence="1 2">
    <name type="scientific">Enhygromyxa salina</name>
    <dbReference type="NCBI Taxonomy" id="215803"/>
    <lineage>
        <taxon>Bacteria</taxon>
        <taxon>Pseudomonadati</taxon>
        <taxon>Myxococcota</taxon>
        <taxon>Polyangia</taxon>
        <taxon>Nannocystales</taxon>
        <taxon>Nannocystaceae</taxon>
        <taxon>Enhygromyxa</taxon>
    </lineage>
</organism>
<protein>
    <submittedName>
        <fullName evidence="1">Uncharacterized protein</fullName>
    </submittedName>
</protein>
<reference evidence="1 2" key="1">
    <citation type="submission" date="2014-12" db="EMBL/GenBank/DDBJ databases">
        <title>Genome assembly of Enhygromyxa salina DSM 15201.</title>
        <authorList>
            <person name="Sharma G."/>
            <person name="Subramanian S."/>
        </authorList>
    </citation>
    <scope>NUCLEOTIDE SEQUENCE [LARGE SCALE GENOMIC DNA]</scope>
    <source>
        <strain evidence="1 2">DSM 15201</strain>
    </source>
</reference>
<evidence type="ECO:0000313" key="2">
    <source>
        <dbReference type="Proteomes" id="UP000031599"/>
    </source>
</evidence>
<name>A0A0C2D0M7_9BACT</name>